<dbReference type="Proteomes" id="UP000030744">
    <property type="component" value="Unassembled WGS sequence"/>
</dbReference>
<evidence type="ECO:0000313" key="2">
    <source>
        <dbReference type="Proteomes" id="UP000030744"/>
    </source>
</evidence>
<evidence type="ECO:0000313" key="1">
    <source>
        <dbReference type="EMBL" id="CDJ29672.1"/>
    </source>
</evidence>
<keyword evidence="2" id="KW-1185">Reference proteome</keyword>
<dbReference type="RefSeq" id="XP_013352241.1">
    <property type="nucleotide sequence ID" value="XM_013496787.1"/>
</dbReference>
<name>U6K028_9EIME</name>
<dbReference type="EMBL" id="HG682052">
    <property type="protein sequence ID" value="CDJ29672.1"/>
    <property type="molecule type" value="Genomic_DNA"/>
</dbReference>
<reference evidence="1" key="1">
    <citation type="submission" date="2013-10" db="EMBL/GenBank/DDBJ databases">
        <title>Genomic analysis of the causative agents of coccidiosis in chickens.</title>
        <authorList>
            <person name="Reid A.J."/>
            <person name="Blake D."/>
            <person name="Billington K."/>
            <person name="Browne H."/>
            <person name="Dunn M."/>
            <person name="Hung S."/>
            <person name="Kawahara F."/>
            <person name="Miranda-Saavedra D."/>
            <person name="Mourier T."/>
            <person name="Nagra H."/>
            <person name="Otto T.D."/>
            <person name="Rawlings N."/>
            <person name="Sanchez A."/>
            <person name="Sanders M."/>
            <person name="Subramaniam C."/>
            <person name="Tay Y."/>
            <person name="Dear P."/>
            <person name="Doerig C."/>
            <person name="Gruber A."/>
            <person name="Parkinson J."/>
            <person name="Shirley M."/>
            <person name="Wan K.L."/>
            <person name="Berriman M."/>
            <person name="Tomley F."/>
            <person name="Pain A."/>
        </authorList>
    </citation>
    <scope>NUCLEOTIDE SEQUENCE [LARGE SCALE GENOMIC DNA]</scope>
    <source>
        <strain evidence="1">Houghton</strain>
    </source>
</reference>
<dbReference type="OrthoDB" id="346604at2759"/>
<accession>U6K028</accession>
<dbReference type="VEuPathDB" id="ToxoDB:EMH_0023580"/>
<reference evidence="1" key="2">
    <citation type="submission" date="2013-10" db="EMBL/GenBank/DDBJ databases">
        <authorList>
            <person name="Aslett M."/>
        </authorList>
    </citation>
    <scope>NUCLEOTIDE SEQUENCE [LARGE SCALE GENOMIC DNA]</scope>
    <source>
        <strain evidence="1">Houghton</strain>
    </source>
</reference>
<dbReference type="GeneID" id="25377234"/>
<sequence>MTRGVISTRKTTRHSSRFAVNTTEVRKHEGLAELPSLGLVGSFELLGFQRGVPTDVGYADELISTNNEDFSGLQLESSPNAPPENRRIDPVLQNVEIPLEVRNTALKSKEIRALGLLLTTLRTLISKSVLRNIFLVLSSYYKLYSLFRACAVAYGLGFLFSKADQVANLANLLVTTLASLFLDSAKHNMYARLVSDLRLPNTVEQSLSGFMRRDKENLDSYTHSTVLENLKRSMVMVVRDYLDPQNVGDAIDQALVPSEPAAIQLIDFSTETISMDKFKADHPFIFLPHHVETPVHVFTSELRKPGTTYYKLLRSLQSIALPIFLGQSTSHWDSVVSHQIRPIMVEMGVKVQDLAISMMKARVHKLPNLLEWVNRDVDYRALVATDWVPLIGALSNWEAKDEMYSSHGLNWRDAARMKQMYLFFLQQAARISFLQRGIEQPVIRPGKSSCMSQFVARLQSTGSPRLKAMLDRVNLPYSFLTWELVNLCFIKGKDCSRLPLYFTSLKGTKLTLSVSEVAVPLEFELREPPNPQTAKILQSFPKTVRPMRSPFGYAGKGRPLSLQPAGLFARIRRGLVTRTKELLSPFLTLITLARQAWGRLIQRLKKAHGPKISMRIKPAKDAPEFLTITLEATGRVVQLVGRPLHMLQRIDPFQCEAGKEMKSNGESFQLTTAGGMQGTINFLREWHHTKKLLRSAYPEARDLEIQQDISEWHNPSRRNLEKMLRLNGVDGRPFKESWTVILNCSETAENVRWEVLDLDVPNQEQMVVKEYVQDFGELATLASAVEKELSLVAGVDHVLKRMQETFFDHAYKRMLYIESPGAFLQQLIDSDSQQIAREFEHWLLQRLQGNSRSKRCRPASFYGKAYAQYVALLAYYEKKDLTAPVPDLEEVKRFLLTASVPKGHLVRIPREEDSQHSGIYRMVERLDRCTFLLEDANRSQLATDASLHIVRRFEDGDQISHQYVLRRQYKLIEKDATTGVCKVRDRHGYQFDLHSEETTPITIGQFAYQSSKLSKGTWVLSDSKAAYNTVIELKINYLTEFEVEQSIVQDCYTGIACIIRDDRDLPIMVHYAIPELATSAWTGPWLWLFLNGLHAEYLSIISSQLFVRRSRETNASVPNRCFASLENFEAFFPGASSGSELAPTNSAQLSFFQQTEQIVSKTAYAAYLLRKEREESAISGVKQHFRNRTCGPLCAAWWLKANELKSMVRRFSEAGQPPLTPQHEQFILAKALSTTPLGEYWTSRICTFQKSFRKLFTLLRLPYEQEATVPCSKMSAIIILATIMSDITLLIRRRAVTTGKQRVKNMEELLRFLKDNHVPVPCTYELPDAADLLNPTVPPDSEECMRRDIAANAFMRMKSLIDAAHVQVDDVIQEIRKRFTATLYSRLSPRFVSTSSEEYRHQAAEFRDVDEEVDDLFAALYHSNIQDQSGFRQERTILLFTGLFLIQISARGTSFSNSVIQFVLEDGKAEESLKETAWPLLGLLLRQTVLVQSDPAATYELQCDALKNLRWGLKKLGLGSGEKTIQQVVQLFLEDANFAEVASFLPPPVEGFDTHAVPVGFLRFQSGQTPYSVLVTPSGDALFGSISERVERSGAQKRGSRSLVSVRVSEGILYVEDAVSEEIYRFDEPTGELTPERAELS</sequence>
<organism evidence="1 2">
    <name type="scientific">Eimeria mitis</name>
    <dbReference type="NCBI Taxonomy" id="44415"/>
    <lineage>
        <taxon>Eukaryota</taxon>
        <taxon>Sar</taxon>
        <taxon>Alveolata</taxon>
        <taxon>Apicomplexa</taxon>
        <taxon>Conoidasida</taxon>
        <taxon>Coccidia</taxon>
        <taxon>Eucoccidiorida</taxon>
        <taxon>Eimeriorina</taxon>
        <taxon>Eimeriidae</taxon>
        <taxon>Eimeria</taxon>
    </lineage>
</organism>
<gene>
    <name evidence="1" type="ORF">EMH_0023580</name>
</gene>
<proteinExistence type="predicted"/>
<protein>
    <submittedName>
        <fullName evidence="1">Uncharacterized protein</fullName>
    </submittedName>
</protein>